<gene>
    <name evidence="5" type="ORF">SAMN04487779_1002450</name>
</gene>
<evidence type="ECO:0000256" key="2">
    <source>
        <dbReference type="ARBA" id="ARBA00022676"/>
    </source>
</evidence>
<evidence type="ECO:0000259" key="4">
    <source>
        <dbReference type="Pfam" id="PF00535"/>
    </source>
</evidence>
<protein>
    <submittedName>
        <fullName evidence="5">Glycosyltransferase, GT2 family</fullName>
    </submittedName>
</protein>
<dbReference type="EMBL" id="FMZX01000002">
    <property type="protein sequence ID" value="SDC81449.1"/>
    <property type="molecule type" value="Genomic_DNA"/>
</dbReference>
<dbReference type="AlphaFoldDB" id="A0A1G6PN02"/>
<sequence>MSLGPYPAPEHVAGARGPAGETDADVIILALDRAEETIAAIASARAQTGIARHVWITDQGSKPENLARLAAAVEGAPDATLVRLDRNWGVAGGRNRATALGRGRVVFALDNDAEFRDPDTLARAVRAMDAEPDIAAIACRILVFDSGADDLSSWGYPQGLLPRSAESFDVATFVGAGHAIRRRDFERTGGYDDALFFAWEEFDFALRAINAGQRIRYRGDIAVRHKVSGEHRFAWSGTRWFHFVRNRLYIGLKYGLAPASLLPRFLAYQVKGARNGVLAQGLRAGPAALGLWRAFRPAPGTESLYRLTPAARDYLARNDAAHRGGLGRRVRAEILAALPGASGAKAG</sequence>
<dbReference type="GO" id="GO:0016757">
    <property type="term" value="F:glycosyltransferase activity"/>
    <property type="evidence" value="ECO:0007669"/>
    <property type="project" value="UniProtKB-KW"/>
</dbReference>
<reference evidence="5 6" key="1">
    <citation type="submission" date="2016-10" db="EMBL/GenBank/DDBJ databases">
        <authorList>
            <person name="de Groot N.N."/>
        </authorList>
    </citation>
    <scope>NUCLEOTIDE SEQUENCE [LARGE SCALE GENOMIC DNA]</scope>
    <source>
        <strain evidence="5 6">CPCC 100156</strain>
    </source>
</reference>
<name>A0A1G6PN02_9PROT</name>
<dbReference type="InterPro" id="IPR029044">
    <property type="entry name" value="Nucleotide-diphossugar_trans"/>
</dbReference>
<evidence type="ECO:0000313" key="6">
    <source>
        <dbReference type="Proteomes" id="UP000198925"/>
    </source>
</evidence>
<comment type="similarity">
    <text evidence="1">Belongs to the glycosyltransferase 2 family.</text>
</comment>
<dbReference type="PANTHER" id="PTHR43179">
    <property type="entry name" value="RHAMNOSYLTRANSFERASE WBBL"/>
    <property type="match status" value="1"/>
</dbReference>
<dbReference type="RefSeq" id="WP_090662302.1">
    <property type="nucleotide sequence ID" value="NZ_FMZX01000002.1"/>
</dbReference>
<dbReference type="Pfam" id="PF00535">
    <property type="entry name" value="Glycos_transf_2"/>
    <property type="match status" value="1"/>
</dbReference>
<dbReference type="InterPro" id="IPR001173">
    <property type="entry name" value="Glyco_trans_2-like"/>
</dbReference>
<keyword evidence="6" id="KW-1185">Reference proteome</keyword>
<evidence type="ECO:0000256" key="3">
    <source>
        <dbReference type="ARBA" id="ARBA00022679"/>
    </source>
</evidence>
<keyword evidence="3 5" id="KW-0808">Transferase</keyword>
<dbReference type="PANTHER" id="PTHR43179:SF12">
    <property type="entry name" value="GALACTOFURANOSYLTRANSFERASE GLFT2"/>
    <property type="match status" value="1"/>
</dbReference>
<proteinExistence type="inferred from homology"/>
<feature type="domain" description="Glycosyltransferase 2-like" evidence="4">
    <location>
        <begin position="26"/>
        <end position="187"/>
    </location>
</feature>
<evidence type="ECO:0000256" key="1">
    <source>
        <dbReference type="ARBA" id="ARBA00006739"/>
    </source>
</evidence>
<dbReference type="STRING" id="938405.SAMN02927895_02177"/>
<dbReference type="SUPFAM" id="SSF53448">
    <property type="entry name" value="Nucleotide-diphospho-sugar transferases"/>
    <property type="match status" value="1"/>
</dbReference>
<keyword evidence="2" id="KW-0328">Glycosyltransferase</keyword>
<organism evidence="5 6">
    <name type="scientific">Belnapia rosea</name>
    <dbReference type="NCBI Taxonomy" id="938405"/>
    <lineage>
        <taxon>Bacteria</taxon>
        <taxon>Pseudomonadati</taxon>
        <taxon>Pseudomonadota</taxon>
        <taxon>Alphaproteobacteria</taxon>
        <taxon>Acetobacterales</taxon>
        <taxon>Roseomonadaceae</taxon>
        <taxon>Belnapia</taxon>
    </lineage>
</organism>
<dbReference type="Gene3D" id="3.90.550.10">
    <property type="entry name" value="Spore Coat Polysaccharide Biosynthesis Protein SpsA, Chain A"/>
    <property type="match status" value="1"/>
</dbReference>
<accession>A0A1G6PN02</accession>
<evidence type="ECO:0000313" key="5">
    <source>
        <dbReference type="EMBL" id="SDC81449.1"/>
    </source>
</evidence>
<dbReference type="Proteomes" id="UP000198925">
    <property type="component" value="Unassembled WGS sequence"/>
</dbReference>